<dbReference type="FunFam" id="1.10.3210.10:FF:000001">
    <property type="entry name" value="GTP pyrophosphokinase RelA"/>
    <property type="match status" value="1"/>
</dbReference>
<dbReference type="EC" id="2.7.6.5" evidence="2"/>
<name>A0ABD3GPW7_9MARC</name>
<gene>
    <name evidence="7" type="ORF">R1sor_024226</name>
</gene>
<protein>
    <recommendedName>
        <fullName evidence="2">GTP diphosphokinase</fullName>
        <ecNumber evidence="2">2.7.6.5</ecNumber>
    </recommendedName>
</protein>
<dbReference type="Pfam" id="PF24500">
    <property type="entry name" value="DUF7589"/>
    <property type="match status" value="1"/>
</dbReference>
<dbReference type="InterPro" id="IPR007685">
    <property type="entry name" value="RelA_SpoT"/>
</dbReference>
<dbReference type="Gene3D" id="1.10.3210.10">
    <property type="entry name" value="Hypothetical protein af1432"/>
    <property type="match status" value="1"/>
</dbReference>
<dbReference type="InterPro" id="IPR006674">
    <property type="entry name" value="HD_domain"/>
</dbReference>
<evidence type="ECO:0000256" key="4">
    <source>
        <dbReference type="ARBA" id="ARBA00023134"/>
    </source>
</evidence>
<dbReference type="Pfam" id="PF04607">
    <property type="entry name" value="RelA_SpoT"/>
    <property type="match status" value="1"/>
</dbReference>
<evidence type="ECO:0000256" key="3">
    <source>
        <dbReference type="ARBA" id="ARBA00023016"/>
    </source>
</evidence>
<comment type="similarity">
    <text evidence="1">Belongs to the RelA/SpoT family.</text>
</comment>
<keyword evidence="4" id="KW-0342">GTP-binding</keyword>
<keyword evidence="3" id="KW-0346">Stress response</keyword>
<dbReference type="PANTHER" id="PTHR21262:SF31">
    <property type="entry name" value="GTP PYROPHOSPHOKINASE"/>
    <property type="match status" value="1"/>
</dbReference>
<evidence type="ECO:0000313" key="7">
    <source>
        <dbReference type="EMBL" id="KAL3681270.1"/>
    </source>
</evidence>
<dbReference type="AlphaFoldDB" id="A0ABD3GPW7"/>
<reference evidence="7 8" key="1">
    <citation type="submission" date="2024-09" db="EMBL/GenBank/DDBJ databases">
        <title>Chromosome-scale assembly of Riccia sorocarpa.</title>
        <authorList>
            <person name="Paukszto L."/>
        </authorList>
    </citation>
    <scope>NUCLEOTIDE SEQUENCE [LARGE SCALE GENOMIC DNA]</scope>
    <source>
        <strain evidence="7">LP-2024</strain>
        <tissue evidence="7">Aerial parts of the thallus</tissue>
    </source>
</reference>
<dbReference type="PROSITE" id="PS51831">
    <property type="entry name" value="HD"/>
    <property type="match status" value="1"/>
</dbReference>
<dbReference type="Proteomes" id="UP001633002">
    <property type="component" value="Unassembled WGS sequence"/>
</dbReference>
<evidence type="ECO:0000256" key="1">
    <source>
        <dbReference type="ARBA" id="ARBA00007476"/>
    </source>
</evidence>
<dbReference type="GO" id="GO:0008728">
    <property type="term" value="F:GTP diphosphokinase activity"/>
    <property type="evidence" value="ECO:0007669"/>
    <property type="project" value="UniProtKB-EC"/>
</dbReference>
<dbReference type="EMBL" id="JBJQOH010000007">
    <property type="protein sequence ID" value="KAL3681270.1"/>
    <property type="molecule type" value="Genomic_DNA"/>
</dbReference>
<feature type="region of interest" description="Disordered" evidence="5">
    <location>
        <begin position="177"/>
        <end position="198"/>
    </location>
</feature>
<dbReference type="FunFam" id="3.30.460.10:FF:000030">
    <property type="entry name" value="Putative GTP diphosphokinase RSH2 chloroplastic"/>
    <property type="match status" value="1"/>
</dbReference>
<keyword evidence="4" id="KW-0547">Nucleotide-binding</keyword>
<dbReference type="Pfam" id="PF13328">
    <property type="entry name" value="HD_4"/>
    <property type="match status" value="1"/>
</dbReference>
<evidence type="ECO:0000256" key="5">
    <source>
        <dbReference type="SAM" id="MobiDB-lite"/>
    </source>
</evidence>
<dbReference type="CDD" id="cd05399">
    <property type="entry name" value="NT_Rel-Spo_like"/>
    <property type="match status" value="1"/>
</dbReference>
<dbReference type="PANTHER" id="PTHR21262">
    <property type="entry name" value="GUANOSINE-3',5'-BIS DIPHOSPHATE 3'-PYROPHOSPHOHYDROLASE"/>
    <property type="match status" value="1"/>
</dbReference>
<dbReference type="InterPro" id="IPR003607">
    <property type="entry name" value="HD/PDEase_dom"/>
</dbReference>
<comment type="caution">
    <text evidence="7">The sequence shown here is derived from an EMBL/GenBank/DDBJ whole genome shotgun (WGS) entry which is preliminary data.</text>
</comment>
<dbReference type="Gene3D" id="3.30.460.10">
    <property type="entry name" value="Beta Polymerase, domain 2"/>
    <property type="match status" value="1"/>
</dbReference>
<dbReference type="SMART" id="SM00954">
    <property type="entry name" value="RelA_SpoT"/>
    <property type="match status" value="1"/>
</dbReference>
<accession>A0ABD3GPW7</accession>
<evidence type="ECO:0000256" key="2">
    <source>
        <dbReference type="ARBA" id="ARBA00013251"/>
    </source>
</evidence>
<keyword evidence="8" id="KW-1185">Reference proteome</keyword>
<dbReference type="CDD" id="cd00077">
    <property type="entry name" value="HDc"/>
    <property type="match status" value="1"/>
</dbReference>
<dbReference type="InterPro" id="IPR056011">
    <property type="entry name" value="DUF7589"/>
</dbReference>
<dbReference type="GO" id="GO:0005525">
    <property type="term" value="F:GTP binding"/>
    <property type="evidence" value="ECO:0007669"/>
    <property type="project" value="UniProtKB-KW"/>
</dbReference>
<dbReference type="SMART" id="SM00471">
    <property type="entry name" value="HDc"/>
    <property type="match status" value="1"/>
</dbReference>
<proteinExistence type="inferred from homology"/>
<dbReference type="SUPFAM" id="SSF81301">
    <property type="entry name" value="Nucleotidyltransferase"/>
    <property type="match status" value="1"/>
</dbReference>
<dbReference type="InterPro" id="IPR043519">
    <property type="entry name" value="NT_sf"/>
</dbReference>
<dbReference type="SUPFAM" id="SSF109604">
    <property type="entry name" value="HD-domain/PDEase-like"/>
    <property type="match status" value="1"/>
</dbReference>
<organism evidence="7 8">
    <name type="scientific">Riccia sorocarpa</name>
    <dbReference type="NCBI Taxonomy" id="122646"/>
    <lineage>
        <taxon>Eukaryota</taxon>
        <taxon>Viridiplantae</taxon>
        <taxon>Streptophyta</taxon>
        <taxon>Embryophyta</taxon>
        <taxon>Marchantiophyta</taxon>
        <taxon>Marchantiopsida</taxon>
        <taxon>Marchantiidae</taxon>
        <taxon>Marchantiales</taxon>
        <taxon>Ricciaceae</taxon>
        <taxon>Riccia</taxon>
    </lineage>
</organism>
<evidence type="ECO:0000259" key="6">
    <source>
        <dbReference type="PROSITE" id="PS51831"/>
    </source>
</evidence>
<feature type="domain" description="HD" evidence="6">
    <location>
        <begin position="328"/>
        <end position="449"/>
    </location>
</feature>
<evidence type="ECO:0000313" key="8">
    <source>
        <dbReference type="Proteomes" id="UP001633002"/>
    </source>
</evidence>
<sequence length="1066" mass="116892">MTQRYSNASKPELQLWSLDGGTKQTIGLFHRLPYCRESSPDHQRLRQGVPEKYGLATFTINSAGGTAYNIQVAGNSGHHVDSLHRTGSVGSRTAGGDALHADGMCRFIYRGLNRRSSSGGASTFLGDLQVVGWSSSLGCTFPSLEGKGWKFLPSNFTCRISRSLPSCVFDSVRAPPVHPPAHPSSGKQRRSSTWSGSRRGTILSQPAVAPLVKQLNDRTGSVECRGVAVLGEAVAAAVASTRPGHAAALATVTKLAVTAAAVVYGAFLSPYATSLIGKDENGSCPAPLVVDGVDVTGYRIFEEPEVQKAIGFAREAHAGQMRRTGDPYITHCIHTARILAALVPPRGKRAVQTVVAGVLHDVVDDTGRNLNDVREHFGDDVAKLVAGVSKLSHINQLLRRHRRINADQSAVESSGLSSADVDSLRVMLLGMINDPRVVLIKLADRLHNMRTIYALPAEKAHAVAQETLAVWCSLASRLGVWAVKAELEDLCFAVLQPKAFRSLRASLAAMWSPRKDWRYVRRMTKRAKRRALLYGDLVDQELEPKRDPEDEEELTMKDLLEAVLPFDVLLDRSRRTSGLNCSAVSNDGSKKKTKIVRDAEVALAALGSCEEALDKELLISTSYVPGMEVTLSGRLKSLYSTHCKMKRKGVPLDEVYDARALRVVVGDGGGKLHVAAVEGCYSLLNIVHRLWTPVGGEFDDYVVNPKPSGYQSLHTAVMGPDGAPLEVQIRTQGMHEYAEYGHAAHWLYKEGDSAMKSMEIFAASLSSPGAGDITSMADEEDSLIELHGYGKEFKPSRASGKPPPRNVQIGHPCLRIENGRLLAAVIVRVDDDGRELLVAVSFSLRAREAVAAGRARNQTKRWEAYAELYKKVTDQWWFAPGHGDWSTCLEKYTLCSDGMYHKQDQFDRALPTFIQLLDLNEREHEDYNSVMEIVQTGGQVRAKEEETTGDEEKPVFREFKPGVSVSRINNKVRLLRSMLQWEQELRHEAALDGTVTVLNPDHPNSAALTEVLVIRWPDGEIMRMPAGSTASDAARRMGMDGNLVYINSQVALPHMKLKDGDLLEIR</sequence>